<dbReference type="PANTHER" id="PTHR45718:SF6">
    <property type="entry name" value="ZINC FINGER PROTEIN GLI2"/>
    <property type="match status" value="1"/>
</dbReference>
<evidence type="ECO:0000313" key="15">
    <source>
        <dbReference type="Proteomes" id="UP000265120"/>
    </source>
</evidence>
<evidence type="ECO:0000259" key="13">
    <source>
        <dbReference type="PROSITE" id="PS50157"/>
    </source>
</evidence>
<evidence type="ECO:0000256" key="2">
    <source>
        <dbReference type="ARBA" id="ARBA00010831"/>
    </source>
</evidence>
<dbReference type="InterPro" id="IPR013087">
    <property type="entry name" value="Znf_C2H2_type"/>
</dbReference>
<dbReference type="InterPro" id="IPR056436">
    <property type="entry name" value="Znf-C2H2_ZIC1-5/GLI1-3-like"/>
</dbReference>
<keyword evidence="15" id="KW-1185">Reference proteome</keyword>
<dbReference type="FunFam" id="3.30.160.60:FF:000048">
    <property type="entry name" value="GLI family zinc finger 3"/>
    <property type="match status" value="1"/>
</dbReference>
<keyword evidence="5 11" id="KW-0863">Zinc-finger</keyword>
<feature type="region of interest" description="Disordered" evidence="12">
    <location>
        <begin position="529"/>
        <end position="575"/>
    </location>
</feature>
<dbReference type="FunFam" id="3.30.160.60:FF:000036">
    <property type="entry name" value="GLI family zinc finger 3"/>
    <property type="match status" value="1"/>
</dbReference>
<dbReference type="InParanoid" id="A0A3P8VPE2"/>
<evidence type="ECO:0000256" key="8">
    <source>
        <dbReference type="ARBA" id="ARBA00023125"/>
    </source>
</evidence>
<keyword evidence="10" id="KW-0539">Nucleus</keyword>
<dbReference type="GO" id="GO:0000981">
    <property type="term" value="F:DNA-binding transcription factor activity, RNA polymerase II-specific"/>
    <property type="evidence" value="ECO:0007669"/>
    <property type="project" value="TreeGrafter"/>
</dbReference>
<evidence type="ECO:0000256" key="7">
    <source>
        <dbReference type="ARBA" id="ARBA00023015"/>
    </source>
</evidence>
<dbReference type="Pfam" id="PF23561">
    <property type="entry name" value="zf-C2H2_15"/>
    <property type="match status" value="1"/>
</dbReference>
<evidence type="ECO:0000256" key="11">
    <source>
        <dbReference type="PROSITE-ProRule" id="PRU00042"/>
    </source>
</evidence>
<protein>
    <submittedName>
        <fullName evidence="14">Zinc finger protein GLI2-like</fullName>
    </submittedName>
</protein>
<evidence type="ECO:0000256" key="10">
    <source>
        <dbReference type="ARBA" id="ARBA00023242"/>
    </source>
</evidence>
<keyword evidence="3" id="KW-0479">Metal-binding</keyword>
<dbReference type="STRING" id="244447.ENSCSEP00000014325"/>
<evidence type="ECO:0000256" key="9">
    <source>
        <dbReference type="ARBA" id="ARBA00023163"/>
    </source>
</evidence>
<evidence type="ECO:0000256" key="3">
    <source>
        <dbReference type="ARBA" id="ARBA00022723"/>
    </source>
</evidence>
<feature type="compositionally biased region" description="Basic and acidic residues" evidence="12">
    <location>
        <begin position="561"/>
        <end position="575"/>
    </location>
</feature>
<sequence length="734" mass="81174">MSSGGASTSSAAAAAAAAKTAAAAESSLHTFPSFHAPMPIDIHHHDGRVHYEAHALHTMHSPAALNPSPIISDISLIRLSGADSPFSPPHPYVSAHVEQYLRSVHGGSALSMMSAARGLTPAQLCQEQLKEHTLFGLHPAAPGSSPAEFYHLMTGHRGPYGNELLMSGGGATGAAHLTDYITPIDVSRFPSPRLTSRLNRKRTMSIPPLSDGSIDLQTMIRTSPSSLVAYINSSRSSSAAGGSYGHLSVGGLSPSFPFPHHISPVTYQQIFSQQQQQQQQQRGVSSVGHMTPFIQAPPPFCGRQPGLDFLSLSSSLPSDLTSKNFGGDSSVSSTVDTMFTKRSKVKSEAERLKSFSPLSSLEERKELKELKEDVEPDGSKQEQEVFYETKCQWENCRREYETQEQLVHHINNEHIHGEKKEFVCRWDQCSREQKPFKAQYMLVVHMRRHTGEKPHKCTFEGCSKAYSRLENLKTHLRSHTGEKPYVCEHEGCNKAFSNASDRAKHQNRTHSNEKPYVCKIPGCTKRYTDPSSLRKHVKTVHGPEAHVTKKQRSNLTPRPPVQREDVENEAENRDVIQTEEKITDSSSPRGRDEYLHMKSIKTENSVMYQSYPGGQSSCSNQSSSFVSATNDDSGVGGENLEDFSTLEQLPFMENLSFEDLSPGVLAIVLEVLKQRDTSQLLQHLKKKWLKPVRVLCWCVKKPNTLDLGLEISPVPATGENSSTFKKFVFKGGVH</sequence>
<comment type="similarity">
    <text evidence="2">Belongs to the GLI C2H2-type zinc-finger protein family.</text>
</comment>
<dbReference type="GO" id="GO:0000978">
    <property type="term" value="F:RNA polymerase II cis-regulatory region sequence-specific DNA binding"/>
    <property type="evidence" value="ECO:0007669"/>
    <property type="project" value="TreeGrafter"/>
</dbReference>
<dbReference type="Gene3D" id="3.30.160.60">
    <property type="entry name" value="Classic Zinc Finger"/>
    <property type="match status" value="5"/>
</dbReference>
<dbReference type="GO" id="GO:0008270">
    <property type="term" value="F:zinc ion binding"/>
    <property type="evidence" value="ECO:0007669"/>
    <property type="project" value="UniProtKB-KW"/>
</dbReference>
<dbReference type="PANTHER" id="PTHR45718">
    <property type="entry name" value="TRANSCRIPTIONAL ACTIVATOR CUBITUS INTERRUPTUS"/>
    <property type="match status" value="1"/>
</dbReference>
<keyword evidence="7" id="KW-0805">Transcription regulation</keyword>
<dbReference type="GO" id="GO:0005634">
    <property type="term" value="C:nucleus"/>
    <property type="evidence" value="ECO:0007669"/>
    <property type="project" value="UniProtKB-SubCell"/>
</dbReference>
<evidence type="ECO:0000256" key="5">
    <source>
        <dbReference type="ARBA" id="ARBA00022771"/>
    </source>
</evidence>
<dbReference type="FunFam" id="3.30.160.60:FF:000019">
    <property type="entry name" value="GLI family zinc finger 3"/>
    <property type="match status" value="1"/>
</dbReference>
<feature type="domain" description="C2H2-type" evidence="13">
    <location>
        <begin position="455"/>
        <end position="484"/>
    </location>
</feature>
<comment type="subcellular location">
    <subcellularLocation>
        <location evidence="1">Nucleus</location>
    </subcellularLocation>
</comment>
<reference evidence="14" key="3">
    <citation type="submission" date="2025-09" db="UniProtKB">
        <authorList>
            <consortium name="Ensembl"/>
        </authorList>
    </citation>
    <scope>IDENTIFICATION</scope>
</reference>
<feature type="domain" description="C2H2-type" evidence="13">
    <location>
        <begin position="427"/>
        <end position="454"/>
    </location>
</feature>
<dbReference type="FunFam" id="3.30.160.60:FF:000068">
    <property type="entry name" value="GLI family zinc finger 3"/>
    <property type="match status" value="1"/>
</dbReference>
<dbReference type="FunFam" id="3.30.160.60:FF:000031">
    <property type="entry name" value="GLI family zinc finger 3"/>
    <property type="match status" value="1"/>
</dbReference>
<dbReference type="Ensembl" id="ENSCSET00000014494.1">
    <property type="protein sequence ID" value="ENSCSEP00000014325.1"/>
    <property type="gene ID" value="ENSCSEG00000009207.1"/>
</dbReference>
<keyword evidence="4" id="KW-0677">Repeat</keyword>
<reference evidence="14 15" key="1">
    <citation type="journal article" date="2014" name="Nat. Genet.">
        <title>Whole-genome sequence of a flatfish provides insights into ZW sex chromosome evolution and adaptation to a benthic lifestyle.</title>
        <authorList>
            <person name="Chen S."/>
            <person name="Zhang G."/>
            <person name="Shao C."/>
            <person name="Huang Q."/>
            <person name="Liu G."/>
            <person name="Zhang P."/>
            <person name="Song W."/>
            <person name="An N."/>
            <person name="Chalopin D."/>
            <person name="Volff J.N."/>
            <person name="Hong Y."/>
            <person name="Li Q."/>
            <person name="Sha Z."/>
            <person name="Zhou H."/>
            <person name="Xie M."/>
            <person name="Yu Q."/>
            <person name="Liu Y."/>
            <person name="Xiang H."/>
            <person name="Wang N."/>
            <person name="Wu K."/>
            <person name="Yang C."/>
            <person name="Zhou Q."/>
            <person name="Liao X."/>
            <person name="Yang L."/>
            <person name="Hu Q."/>
            <person name="Zhang J."/>
            <person name="Meng L."/>
            <person name="Jin L."/>
            <person name="Tian Y."/>
            <person name="Lian J."/>
            <person name="Yang J."/>
            <person name="Miao G."/>
            <person name="Liu S."/>
            <person name="Liang Z."/>
            <person name="Yan F."/>
            <person name="Li Y."/>
            <person name="Sun B."/>
            <person name="Zhang H."/>
            <person name="Zhang J."/>
            <person name="Zhu Y."/>
            <person name="Du M."/>
            <person name="Zhao Y."/>
            <person name="Schartl M."/>
            <person name="Tang Q."/>
            <person name="Wang J."/>
        </authorList>
    </citation>
    <scope>NUCLEOTIDE SEQUENCE</scope>
</reference>
<dbReference type="SUPFAM" id="SSF57667">
    <property type="entry name" value="beta-beta-alpha zinc fingers"/>
    <property type="match status" value="3"/>
</dbReference>
<dbReference type="PROSITE" id="PS00028">
    <property type="entry name" value="ZINC_FINGER_C2H2_1"/>
    <property type="match status" value="4"/>
</dbReference>
<dbReference type="AlphaFoldDB" id="A0A3P8VPE2"/>
<proteinExistence type="inferred from homology"/>
<organism evidence="14 15">
    <name type="scientific">Cynoglossus semilaevis</name>
    <name type="common">Tongue sole</name>
    <dbReference type="NCBI Taxonomy" id="244447"/>
    <lineage>
        <taxon>Eukaryota</taxon>
        <taxon>Metazoa</taxon>
        <taxon>Chordata</taxon>
        <taxon>Craniata</taxon>
        <taxon>Vertebrata</taxon>
        <taxon>Euteleostomi</taxon>
        <taxon>Actinopterygii</taxon>
        <taxon>Neopterygii</taxon>
        <taxon>Teleostei</taxon>
        <taxon>Neoteleostei</taxon>
        <taxon>Acanthomorphata</taxon>
        <taxon>Carangaria</taxon>
        <taxon>Pleuronectiformes</taxon>
        <taxon>Pleuronectoidei</taxon>
        <taxon>Cynoglossidae</taxon>
        <taxon>Cynoglossinae</taxon>
        <taxon>Cynoglossus</taxon>
    </lineage>
</organism>
<feature type="domain" description="C2H2-type" evidence="13">
    <location>
        <begin position="516"/>
        <end position="546"/>
    </location>
</feature>
<accession>A0A3P8VPE2</accession>
<dbReference type="Pfam" id="PF00096">
    <property type="entry name" value="zf-C2H2"/>
    <property type="match status" value="3"/>
</dbReference>
<dbReference type="GeneTree" id="ENSGT00940000159213"/>
<dbReference type="PROSITE" id="PS50157">
    <property type="entry name" value="ZINC_FINGER_C2H2_2"/>
    <property type="match status" value="5"/>
</dbReference>
<dbReference type="Proteomes" id="UP000265120">
    <property type="component" value="Chromosome 14"/>
</dbReference>
<keyword evidence="9" id="KW-0804">Transcription</keyword>
<reference evidence="14" key="2">
    <citation type="submission" date="2025-08" db="UniProtKB">
        <authorList>
            <consortium name="Ensembl"/>
        </authorList>
    </citation>
    <scope>IDENTIFICATION</scope>
</reference>
<dbReference type="GO" id="GO:0007224">
    <property type="term" value="P:smoothened signaling pathway"/>
    <property type="evidence" value="ECO:0007669"/>
    <property type="project" value="TreeGrafter"/>
</dbReference>
<name>A0A3P8VPE2_CYNSE</name>
<evidence type="ECO:0000256" key="6">
    <source>
        <dbReference type="ARBA" id="ARBA00022833"/>
    </source>
</evidence>
<keyword evidence="8" id="KW-0238">DNA-binding</keyword>
<feature type="domain" description="C2H2-type" evidence="13">
    <location>
        <begin position="389"/>
        <end position="421"/>
    </location>
</feature>
<dbReference type="InterPro" id="IPR036236">
    <property type="entry name" value="Znf_C2H2_sf"/>
</dbReference>
<evidence type="ECO:0000256" key="4">
    <source>
        <dbReference type="ARBA" id="ARBA00022737"/>
    </source>
</evidence>
<evidence type="ECO:0000313" key="14">
    <source>
        <dbReference type="Ensembl" id="ENSCSEP00000014325.1"/>
    </source>
</evidence>
<dbReference type="SMART" id="SM00355">
    <property type="entry name" value="ZnF_C2H2"/>
    <property type="match status" value="5"/>
</dbReference>
<keyword evidence="6" id="KW-0862">Zinc</keyword>
<feature type="domain" description="C2H2-type" evidence="13">
    <location>
        <begin position="485"/>
        <end position="515"/>
    </location>
</feature>
<dbReference type="InterPro" id="IPR043359">
    <property type="entry name" value="GLI-like"/>
</dbReference>
<evidence type="ECO:0000256" key="12">
    <source>
        <dbReference type="SAM" id="MobiDB-lite"/>
    </source>
</evidence>
<evidence type="ECO:0000256" key="1">
    <source>
        <dbReference type="ARBA" id="ARBA00004123"/>
    </source>
</evidence>